<gene>
    <name evidence="2" type="ORF">V5799_014223</name>
</gene>
<evidence type="ECO:0000313" key="3">
    <source>
        <dbReference type="Proteomes" id="UP001321473"/>
    </source>
</evidence>
<evidence type="ECO:0000256" key="1">
    <source>
        <dbReference type="SAM" id="SignalP"/>
    </source>
</evidence>
<feature type="signal peptide" evidence="1">
    <location>
        <begin position="1"/>
        <end position="17"/>
    </location>
</feature>
<sequence length="238" mass="24375">MAAVIFVLALLMPAALGAGSPGCLDATLPGILDLGTCLGTSVDLCTATVEDVLGFLEKLIQCLITELTNINAVGAVSAFLDIIKLVFSLLGVDVRTLTNLIKPLCVVANVPGCTTILSGSNTCSQPISIKLPGNLNLGQCLDDTLLVCKNGDLATDELLVNLVKAIACLLNTLLGSDPGSLINGLACILADLLHSAANANVVLKLTLGGLSASINVAANCNTQPLVYKRSVHMPAETV</sequence>
<proteinExistence type="predicted"/>
<dbReference type="AlphaFoldDB" id="A0AAQ4E3W7"/>
<dbReference type="Proteomes" id="UP001321473">
    <property type="component" value="Unassembled WGS sequence"/>
</dbReference>
<dbReference type="EMBL" id="JARKHS020022769">
    <property type="protein sequence ID" value="KAK8769312.1"/>
    <property type="molecule type" value="Genomic_DNA"/>
</dbReference>
<evidence type="ECO:0000313" key="2">
    <source>
        <dbReference type="EMBL" id="KAK8769312.1"/>
    </source>
</evidence>
<accession>A0AAQ4E3W7</accession>
<reference evidence="2 3" key="1">
    <citation type="journal article" date="2023" name="Arcadia Sci">
        <title>De novo assembly of a long-read Amblyomma americanum tick genome.</title>
        <authorList>
            <person name="Chou S."/>
            <person name="Poskanzer K.E."/>
            <person name="Rollins M."/>
            <person name="Thuy-Boun P.S."/>
        </authorList>
    </citation>
    <scope>NUCLEOTIDE SEQUENCE [LARGE SCALE GENOMIC DNA]</scope>
    <source>
        <strain evidence="2">F_SG_1</strain>
        <tissue evidence="2">Salivary glands</tissue>
    </source>
</reference>
<name>A0AAQ4E3W7_AMBAM</name>
<protein>
    <recommendedName>
        <fullName evidence="4">Secreted protein</fullName>
    </recommendedName>
</protein>
<keyword evidence="3" id="KW-1185">Reference proteome</keyword>
<comment type="caution">
    <text evidence="2">The sequence shown here is derived from an EMBL/GenBank/DDBJ whole genome shotgun (WGS) entry which is preliminary data.</text>
</comment>
<keyword evidence="1" id="KW-0732">Signal</keyword>
<organism evidence="2 3">
    <name type="scientific">Amblyomma americanum</name>
    <name type="common">Lone star tick</name>
    <dbReference type="NCBI Taxonomy" id="6943"/>
    <lineage>
        <taxon>Eukaryota</taxon>
        <taxon>Metazoa</taxon>
        <taxon>Ecdysozoa</taxon>
        <taxon>Arthropoda</taxon>
        <taxon>Chelicerata</taxon>
        <taxon>Arachnida</taxon>
        <taxon>Acari</taxon>
        <taxon>Parasitiformes</taxon>
        <taxon>Ixodida</taxon>
        <taxon>Ixodoidea</taxon>
        <taxon>Ixodidae</taxon>
        <taxon>Amblyomminae</taxon>
        <taxon>Amblyomma</taxon>
    </lineage>
</organism>
<evidence type="ECO:0008006" key="4">
    <source>
        <dbReference type="Google" id="ProtNLM"/>
    </source>
</evidence>
<feature type="chain" id="PRO_5043054739" description="Secreted protein" evidence="1">
    <location>
        <begin position="18"/>
        <end position="238"/>
    </location>
</feature>